<evidence type="ECO:0000313" key="1">
    <source>
        <dbReference type="Proteomes" id="UP000694845"/>
    </source>
</evidence>
<organism evidence="1 2">
    <name type="scientific">Acanthaster planci</name>
    <name type="common">Crown-of-thorns starfish</name>
    <dbReference type="NCBI Taxonomy" id="133434"/>
    <lineage>
        <taxon>Eukaryota</taxon>
        <taxon>Metazoa</taxon>
        <taxon>Echinodermata</taxon>
        <taxon>Eleutherozoa</taxon>
        <taxon>Asterozoa</taxon>
        <taxon>Asteroidea</taxon>
        <taxon>Valvatacea</taxon>
        <taxon>Valvatida</taxon>
        <taxon>Acanthasteridae</taxon>
        <taxon>Acanthaster</taxon>
    </lineage>
</organism>
<reference evidence="2" key="1">
    <citation type="submission" date="2025-08" db="UniProtKB">
        <authorList>
            <consortium name="RefSeq"/>
        </authorList>
    </citation>
    <scope>IDENTIFICATION</scope>
</reference>
<dbReference type="GeneID" id="110990494"/>
<dbReference type="AlphaFoldDB" id="A0A8B8A0L3"/>
<evidence type="ECO:0000313" key="2">
    <source>
        <dbReference type="RefSeq" id="XP_022111219.1"/>
    </source>
</evidence>
<protein>
    <submittedName>
        <fullName evidence="2">Uncharacterized protein LOC110990494</fullName>
    </submittedName>
</protein>
<keyword evidence="1" id="KW-1185">Reference proteome</keyword>
<dbReference type="Proteomes" id="UP000694845">
    <property type="component" value="Unplaced"/>
</dbReference>
<accession>A0A8B8A0L3</accession>
<name>A0A8B8A0L3_ACAPL</name>
<sequence>MQTRGLADVMSVEPTKMVSAMGVIIIAAASTLVSAKVCVLGTEPDPGDRGRVKFVIPPGDPCTCAEVRLGGHNTYAPPRRRGTVYVGIGDLQKISADGLREHFHCTTNKPERILTSNPRGEVCRGTLENSGACPSS</sequence>
<dbReference type="RefSeq" id="XP_022111219.1">
    <property type="nucleotide sequence ID" value="XM_022255527.1"/>
</dbReference>
<gene>
    <name evidence="2" type="primary">LOC110990494</name>
</gene>
<dbReference type="KEGG" id="aplc:110990494"/>
<proteinExistence type="predicted"/>